<accession>A0A386KK88</accession>
<keyword evidence="2" id="KW-1185">Reference proteome</keyword>
<dbReference type="Proteomes" id="UP000280659">
    <property type="component" value="Segment"/>
</dbReference>
<evidence type="ECO:0000313" key="1">
    <source>
        <dbReference type="EMBL" id="AYD85832.1"/>
    </source>
</evidence>
<protein>
    <submittedName>
        <fullName evidence="1">Uncharacterized protein</fullName>
    </submittedName>
</protein>
<sequence length="61" mass="7352">MIDKDLEALWLEFDNVPVNEDDEIEHDFHVFQKGTDKYDIWAWFDYNHSKGINYLLEGGFK</sequence>
<proteinExistence type="predicted"/>
<organism evidence="1 2">
    <name type="scientific">Acinetobacter phage vB_AbaM_B09_Aci02-2</name>
    <dbReference type="NCBI Taxonomy" id="2315467"/>
    <lineage>
        <taxon>Viruses</taxon>
        <taxon>Duplodnaviria</taxon>
        <taxon>Heunggongvirae</taxon>
        <taxon>Uroviricota</taxon>
        <taxon>Caudoviricetes</taxon>
        <taxon>Saclayvirus</taxon>
        <taxon>Saclayvirus Aci022</taxon>
    </lineage>
</organism>
<gene>
    <name evidence="1" type="ORF">Aci022_151</name>
</gene>
<reference evidence="1 2" key="1">
    <citation type="submission" date="2018-08" db="EMBL/GenBank/DDBJ databases">
        <title>Complete genome sequence of five Acinetobacter baumannii phages from Abidjan, Cote d'Ivoire.</title>
        <authorList>
            <person name="Essoh C."/>
            <person name="Vernadet J.-P."/>
            <person name="Vergnaud G."/>
            <person name="Resch G."/>
            <person name="Pourcel C."/>
        </authorList>
    </citation>
    <scope>NUCLEOTIDE SEQUENCE [LARGE SCALE GENOMIC DNA]</scope>
</reference>
<dbReference type="EMBL" id="MH800199">
    <property type="protein sequence ID" value="AYD85832.1"/>
    <property type="molecule type" value="Genomic_DNA"/>
</dbReference>
<name>A0A386KK88_9CAUD</name>
<evidence type="ECO:0000313" key="2">
    <source>
        <dbReference type="Proteomes" id="UP000280659"/>
    </source>
</evidence>